<sequence>MAIKQIVRYYGDVHDSYDATSGVMDLLHALYNGNDPGTGIRYFSIWGTNLLGPRLPQIFVDYSILMQNNLFGDYPKPSDVVPSAIFAGIFLLLMVMHLGLYIVNLTRKHYFHFNLFWAVYCATRAISFVTRITWSYHIINVDMGLANEILLVISSVLVVPSNLILTQRLFTWRHPVGGSRRLFTYFMWSLYALVAGVVAMTVVASVKPYITNLSVRNFLNFKICVMVSAVLIIVYSLTAIFLLLLSYFFKPTRKDENLYTYQPWWIESFHPFYFVKKGAKEEAEETFMKRNHNHRHAIRVIAATHHHYNMVEGLTNQRGNLEHNKSILIISISTLFLFVAAVLRAIVVFQSNKVINQSVVAHASVMYVFWGGFEVIINLLFLFGRVDLRFYRPDKLPKKVRSIITAEQSVTLSRIQSSDESYDDDDDFMTDEYSREYTKDKKPGFSSNDDTPINNGYESKLSVPESVSDNESEFHF</sequence>
<proteinExistence type="predicted"/>
<keyword evidence="2" id="KW-1185">Reference proteome</keyword>
<protein>
    <submittedName>
        <fullName evidence="1">Uncharacterized protein</fullName>
    </submittedName>
</protein>
<accession>A0ACA9Y128</accession>
<evidence type="ECO:0000313" key="1">
    <source>
        <dbReference type="EMBL" id="CAH6718486.1"/>
    </source>
</evidence>
<comment type="caution">
    <text evidence="1">The sequence shown here is derived from an EMBL/GenBank/DDBJ whole genome shotgun (WGS) entry which is preliminary data.</text>
</comment>
<dbReference type="Proteomes" id="UP001152531">
    <property type="component" value="Unassembled WGS sequence"/>
</dbReference>
<gene>
    <name evidence="1" type="ORF">CLIB1444_01S07822</name>
</gene>
<reference evidence="1" key="1">
    <citation type="submission" date="2022-06" db="EMBL/GenBank/DDBJ databases">
        <authorList>
            <person name="Legras J.-L."/>
            <person name="Devillers H."/>
            <person name="Grondin C."/>
        </authorList>
    </citation>
    <scope>NUCLEOTIDE SEQUENCE</scope>
    <source>
        <strain evidence="1">CLIB 1444</strain>
    </source>
</reference>
<name>A0ACA9Y128_9ASCO</name>
<organism evidence="1 2">
    <name type="scientific">[Candida] jaroonii</name>
    <dbReference type="NCBI Taxonomy" id="467808"/>
    <lineage>
        <taxon>Eukaryota</taxon>
        <taxon>Fungi</taxon>
        <taxon>Dikarya</taxon>
        <taxon>Ascomycota</taxon>
        <taxon>Saccharomycotina</taxon>
        <taxon>Pichiomycetes</taxon>
        <taxon>Debaryomycetaceae</taxon>
        <taxon>Yamadazyma</taxon>
    </lineage>
</organism>
<dbReference type="EMBL" id="CALSDN010000001">
    <property type="protein sequence ID" value="CAH6718486.1"/>
    <property type="molecule type" value="Genomic_DNA"/>
</dbReference>
<evidence type="ECO:0000313" key="2">
    <source>
        <dbReference type="Proteomes" id="UP001152531"/>
    </source>
</evidence>